<dbReference type="EMBL" id="JABFAF010000004">
    <property type="protein sequence ID" value="MBA0852292.1"/>
    <property type="molecule type" value="Genomic_DNA"/>
</dbReference>
<reference evidence="1 2" key="1">
    <citation type="journal article" date="2019" name="Genome Biol. Evol.">
        <title>Insights into the evolution of the New World diploid cottons (Gossypium, subgenus Houzingenia) based on genome sequencing.</title>
        <authorList>
            <person name="Grover C.E."/>
            <person name="Arick M.A. 2nd"/>
            <person name="Thrash A."/>
            <person name="Conover J.L."/>
            <person name="Sanders W.S."/>
            <person name="Peterson D.G."/>
            <person name="Frelichowski J.E."/>
            <person name="Scheffler J.A."/>
            <person name="Scheffler B.E."/>
            <person name="Wendel J.F."/>
        </authorList>
    </citation>
    <scope>NUCLEOTIDE SEQUENCE [LARGE SCALE GENOMIC DNA]</scope>
    <source>
        <strain evidence="1">1</strain>
        <tissue evidence="1">Leaf</tissue>
    </source>
</reference>
<evidence type="ECO:0000313" key="2">
    <source>
        <dbReference type="Proteomes" id="UP000593576"/>
    </source>
</evidence>
<dbReference type="AlphaFoldDB" id="A0A7J9L0L3"/>
<dbReference type="OrthoDB" id="986202at2759"/>
<proteinExistence type="predicted"/>
<gene>
    <name evidence="1" type="ORF">Goshw_003500</name>
</gene>
<sequence length="66" mass="7602">MKLEFELTSVGGILRDWHGGWILGYNRNLSYKCRIMGILDGLKLLKNRKYDGMSIKTESKEAIRAI</sequence>
<comment type="caution">
    <text evidence="1">The sequence shown here is derived from an EMBL/GenBank/DDBJ whole genome shotgun (WGS) entry which is preliminary data.</text>
</comment>
<evidence type="ECO:0000313" key="1">
    <source>
        <dbReference type="EMBL" id="MBA0852292.1"/>
    </source>
</evidence>
<accession>A0A7J9L0L3</accession>
<name>A0A7J9L0L3_GOSSC</name>
<keyword evidence="2" id="KW-1185">Reference proteome</keyword>
<protein>
    <recommendedName>
        <fullName evidence="3">RNase H type-1 domain-containing protein</fullName>
    </recommendedName>
</protein>
<evidence type="ECO:0008006" key="3">
    <source>
        <dbReference type="Google" id="ProtNLM"/>
    </source>
</evidence>
<organism evidence="1 2">
    <name type="scientific">Gossypium schwendimanii</name>
    <name type="common">Cotton</name>
    <dbReference type="NCBI Taxonomy" id="34291"/>
    <lineage>
        <taxon>Eukaryota</taxon>
        <taxon>Viridiplantae</taxon>
        <taxon>Streptophyta</taxon>
        <taxon>Embryophyta</taxon>
        <taxon>Tracheophyta</taxon>
        <taxon>Spermatophyta</taxon>
        <taxon>Magnoliopsida</taxon>
        <taxon>eudicotyledons</taxon>
        <taxon>Gunneridae</taxon>
        <taxon>Pentapetalae</taxon>
        <taxon>rosids</taxon>
        <taxon>malvids</taxon>
        <taxon>Malvales</taxon>
        <taxon>Malvaceae</taxon>
        <taxon>Malvoideae</taxon>
        <taxon>Gossypium</taxon>
    </lineage>
</organism>
<dbReference type="Proteomes" id="UP000593576">
    <property type="component" value="Unassembled WGS sequence"/>
</dbReference>